<gene>
    <name evidence="1" type="ORF">BaRGS_00028735</name>
</gene>
<evidence type="ECO:0000313" key="2">
    <source>
        <dbReference type="Proteomes" id="UP001519460"/>
    </source>
</evidence>
<reference evidence="1 2" key="1">
    <citation type="journal article" date="2023" name="Sci. Data">
        <title>Genome assembly of the Korean intertidal mud-creeper Batillaria attramentaria.</title>
        <authorList>
            <person name="Patra A.K."/>
            <person name="Ho P.T."/>
            <person name="Jun S."/>
            <person name="Lee S.J."/>
            <person name="Kim Y."/>
            <person name="Won Y.J."/>
        </authorList>
    </citation>
    <scope>NUCLEOTIDE SEQUENCE [LARGE SCALE GENOMIC DNA]</scope>
    <source>
        <strain evidence="1">Wonlab-2016</strain>
    </source>
</reference>
<comment type="caution">
    <text evidence="1">The sequence shown here is derived from an EMBL/GenBank/DDBJ whole genome shotgun (WGS) entry which is preliminary data.</text>
</comment>
<keyword evidence="2" id="KW-1185">Reference proteome</keyword>
<name>A0ABD0JZ45_9CAEN</name>
<dbReference type="EMBL" id="JACVVK020000290">
    <property type="protein sequence ID" value="KAK7480002.1"/>
    <property type="molecule type" value="Genomic_DNA"/>
</dbReference>
<proteinExistence type="predicted"/>
<evidence type="ECO:0000313" key="1">
    <source>
        <dbReference type="EMBL" id="KAK7480002.1"/>
    </source>
</evidence>
<dbReference type="Proteomes" id="UP001519460">
    <property type="component" value="Unassembled WGS sequence"/>
</dbReference>
<sequence>MWFRPRVKEDDPMIWFRCLITFLSSRMRSVGEATQRCCARRLVADWISHRTGRKGDERVLLQEFSYFSTLDVRRATALMPSARNLMAANKKNLTDQGELCNLIPIRALRLDMIGCGTKYTPQIPGSLVAASDKLASR</sequence>
<accession>A0ABD0JZ45</accession>
<organism evidence="1 2">
    <name type="scientific">Batillaria attramentaria</name>
    <dbReference type="NCBI Taxonomy" id="370345"/>
    <lineage>
        <taxon>Eukaryota</taxon>
        <taxon>Metazoa</taxon>
        <taxon>Spiralia</taxon>
        <taxon>Lophotrochozoa</taxon>
        <taxon>Mollusca</taxon>
        <taxon>Gastropoda</taxon>
        <taxon>Caenogastropoda</taxon>
        <taxon>Sorbeoconcha</taxon>
        <taxon>Cerithioidea</taxon>
        <taxon>Batillariidae</taxon>
        <taxon>Batillaria</taxon>
    </lineage>
</organism>
<dbReference type="AlphaFoldDB" id="A0ABD0JZ45"/>
<protein>
    <submittedName>
        <fullName evidence="1">Uncharacterized protein</fullName>
    </submittedName>
</protein>